<dbReference type="InterPro" id="IPR050243">
    <property type="entry name" value="PHP_phosphatase"/>
</dbReference>
<evidence type="ECO:0000313" key="3">
    <source>
        <dbReference type="Proteomes" id="UP000027946"/>
    </source>
</evidence>
<dbReference type="AlphaFoldDB" id="A0A069RCX2"/>
<dbReference type="GO" id="GO:0008270">
    <property type="term" value="F:zinc ion binding"/>
    <property type="evidence" value="ECO:0007669"/>
    <property type="project" value="TreeGrafter"/>
</dbReference>
<dbReference type="GO" id="GO:0005829">
    <property type="term" value="C:cytosol"/>
    <property type="evidence" value="ECO:0007669"/>
    <property type="project" value="TreeGrafter"/>
</dbReference>
<dbReference type="SMART" id="SM00481">
    <property type="entry name" value="POLIIIAc"/>
    <property type="match status" value="1"/>
</dbReference>
<dbReference type="STRING" id="1121324.CLIT_13c01980"/>
<organism evidence="2 3">
    <name type="scientific">Peptoclostridium litorale DSM 5388</name>
    <dbReference type="NCBI Taxonomy" id="1121324"/>
    <lineage>
        <taxon>Bacteria</taxon>
        <taxon>Bacillati</taxon>
        <taxon>Bacillota</taxon>
        <taxon>Clostridia</taxon>
        <taxon>Peptostreptococcales</taxon>
        <taxon>Peptoclostridiaceae</taxon>
        <taxon>Peptoclostridium</taxon>
    </lineage>
</organism>
<keyword evidence="2" id="KW-0378">Hydrolase</keyword>
<dbReference type="Gene3D" id="3.20.20.140">
    <property type="entry name" value="Metal-dependent hydrolases"/>
    <property type="match status" value="1"/>
</dbReference>
<evidence type="ECO:0000259" key="1">
    <source>
        <dbReference type="SMART" id="SM00481"/>
    </source>
</evidence>
<dbReference type="PANTHER" id="PTHR36928:SF1">
    <property type="entry name" value="PHOSPHATASE YCDX-RELATED"/>
    <property type="match status" value="1"/>
</dbReference>
<dbReference type="InterPro" id="IPR003141">
    <property type="entry name" value="Pol/His_phosphatase_N"/>
</dbReference>
<dbReference type="SUPFAM" id="SSF89550">
    <property type="entry name" value="PHP domain-like"/>
    <property type="match status" value="1"/>
</dbReference>
<dbReference type="InterPro" id="IPR016195">
    <property type="entry name" value="Pol/histidinol_Pase-like"/>
</dbReference>
<gene>
    <name evidence="2" type="ORF">CLIT_13c01980</name>
</gene>
<protein>
    <submittedName>
        <fullName evidence="2">Putative phosphatase</fullName>
        <ecNumber evidence="2">3.1.3.-</ecNumber>
    </submittedName>
</protein>
<dbReference type="PANTHER" id="PTHR36928">
    <property type="entry name" value="PHOSPHATASE YCDX-RELATED"/>
    <property type="match status" value="1"/>
</dbReference>
<evidence type="ECO:0000313" key="2">
    <source>
        <dbReference type="EMBL" id="KDR94876.1"/>
    </source>
</evidence>
<dbReference type="Proteomes" id="UP000027946">
    <property type="component" value="Unassembled WGS sequence"/>
</dbReference>
<feature type="domain" description="Polymerase/histidinol phosphatase N-terminal" evidence="1">
    <location>
        <begin position="8"/>
        <end position="86"/>
    </location>
</feature>
<dbReference type="InterPro" id="IPR004013">
    <property type="entry name" value="PHP_dom"/>
</dbReference>
<dbReference type="EC" id="3.1.3.-" evidence="2"/>
<proteinExistence type="predicted"/>
<dbReference type="OrthoDB" id="9808747at2"/>
<dbReference type="RefSeq" id="WP_038266134.1">
    <property type="nucleotide sequence ID" value="NZ_FSRH01000005.1"/>
</dbReference>
<dbReference type="EMBL" id="JJMM01000013">
    <property type="protein sequence ID" value="KDR94876.1"/>
    <property type="molecule type" value="Genomic_DNA"/>
</dbReference>
<keyword evidence="3" id="KW-1185">Reference proteome</keyword>
<sequence>MERLNIFADYHTHTVYSHGKGSIEDNVKAAIKKGLSKIGISDHGYKHMGFGVKYRDFEKMRREIDMLNERYDEIEILLGVEANILDDDGNIDVDEKIISTVDYVMAGYHFGSTPTKILKGSLNHMCNYIKPLHSLAMEYNTRAVINAMKKNDIFIITHPGAKGPIDFEMVAKSAEETNTALEINSSHGHLTYEEIMMVKDTGVKFAIGSDAHSPENVGDFDDALARVQKAGLQIEQIINARR</sequence>
<accession>A0A069RCX2</accession>
<reference evidence="2 3" key="1">
    <citation type="submission" date="2014-03" db="EMBL/GenBank/DDBJ databases">
        <title>Genome sequence of Clostridium litorale W6, DSM 5388.</title>
        <authorList>
            <person name="Poehlein A."/>
            <person name="Jagirdar A."/>
            <person name="Khonsari B."/>
            <person name="Chibani C.M."/>
            <person name="Gutierrez Gutierrez D.A."/>
            <person name="Davydova E."/>
            <person name="Alghaithi H.S."/>
            <person name="Nair K.P."/>
            <person name="Dhamotharan K."/>
            <person name="Chandran L."/>
            <person name="G W."/>
            <person name="Daniel R."/>
        </authorList>
    </citation>
    <scope>NUCLEOTIDE SEQUENCE [LARGE SCALE GENOMIC DNA]</scope>
    <source>
        <strain evidence="2 3">W6</strain>
    </source>
</reference>
<dbReference type="Pfam" id="PF02811">
    <property type="entry name" value="PHP"/>
    <property type="match status" value="1"/>
</dbReference>
<dbReference type="eggNOG" id="COG1387">
    <property type="taxonomic scope" value="Bacteria"/>
</dbReference>
<dbReference type="GO" id="GO:0042578">
    <property type="term" value="F:phosphoric ester hydrolase activity"/>
    <property type="evidence" value="ECO:0007669"/>
    <property type="project" value="TreeGrafter"/>
</dbReference>
<name>A0A069RCX2_PEPLI</name>
<comment type="caution">
    <text evidence="2">The sequence shown here is derived from an EMBL/GenBank/DDBJ whole genome shotgun (WGS) entry which is preliminary data.</text>
</comment>